<comment type="caution">
    <text evidence="4">The sequence shown here is derived from an EMBL/GenBank/DDBJ whole genome shotgun (WGS) entry which is preliminary data.</text>
</comment>
<dbReference type="RefSeq" id="WP_181355556.1">
    <property type="nucleotide sequence ID" value="NZ_JABJWZ010000415.1"/>
</dbReference>
<evidence type="ECO:0000313" key="7">
    <source>
        <dbReference type="Proteomes" id="UP000525686"/>
    </source>
</evidence>
<keyword evidence="1 4" id="KW-0808">Transferase</keyword>
<dbReference type="AlphaFoldDB" id="A0A7W3ZQJ9"/>
<dbReference type="Proteomes" id="UP000517765">
    <property type="component" value="Unassembled WGS sequence"/>
</dbReference>
<dbReference type="EMBL" id="JABJWZ010000415">
    <property type="protein sequence ID" value="MBB1256647.1"/>
    <property type="molecule type" value="Genomic_DNA"/>
</dbReference>
<dbReference type="EMBL" id="JABJXA010000152">
    <property type="protein sequence ID" value="MBB1261221.1"/>
    <property type="molecule type" value="Genomic_DNA"/>
</dbReference>
<organism evidence="4 7">
    <name type="scientific">Streptomyces alkaliterrae</name>
    <dbReference type="NCBI Taxonomy" id="2213162"/>
    <lineage>
        <taxon>Bacteria</taxon>
        <taxon>Bacillati</taxon>
        <taxon>Actinomycetota</taxon>
        <taxon>Actinomycetes</taxon>
        <taxon>Kitasatosporales</taxon>
        <taxon>Streptomycetaceae</taxon>
        <taxon>Streptomyces</taxon>
    </lineage>
</organism>
<evidence type="ECO:0000313" key="5">
    <source>
        <dbReference type="EMBL" id="MBB1261221.1"/>
    </source>
</evidence>
<dbReference type="Pfam" id="PF00583">
    <property type="entry name" value="Acetyltransf_1"/>
    <property type="match status" value="1"/>
</dbReference>
<dbReference type="InterPro" id="IPR000182">
    <property type="entry name" value="GNAT_dom"/>
</dbReference>
<feature type="domain" description="N-acetyltransferase" evidence="3">
    <location>
        <begin position="3"/>
        <end position="168"/>
    </location>
</feature>
<dbReference type="PANTHER" id="PTHR43420:SF12">
    <property type="entry name" value="N-ACETYLTRANSFERASE DOMAIN-CONTAINING PROTEIN"/>
    <property type="match status" value="1"/>
</dbReference>
<dbReference type="PROSITE" id="PS51186">
    <property type="entry name" value="GNAT"/>
    <property type="match status" value="1"/>
</dbReference>
<name>A0A7W3ZQJ9_9ACTN</name>
<proteinExistence type="predicted"/>
<dbReference type="InterPro" id="IPR016181">
    <property type="entry name" value="Acyl_CoA_acyltransferase"/>
</dbReference>
<dbReference type="Gene3D" id="3.40.630.30">
    <property type="match status" value="1"/>
</dbReference>
<dbReference type="PANTHER" id="PTHR43420">
    <property type="entry name" value="ACETYLTRANSFERASE"/>
    <property type="match status" value="1"/>
</dbReference>
<accession>A0A7W3ZQJ9</accession>
<keyword evidence="2" id="KW-0012">Acyltransferase</keyword>
<dbReference type="CDD" id="cd04301">
    <property type="entry name" value="NAT_SF"/>
    <property type="match status" value="1"/>
</dbReference>
<protein>
    <submittedName>
        <fullName evidence="4">GNAT family N-acetyltransferase</fullName>
    </submittedName>
</protein>
<evidence type="ECO:0000313" key="4">
    <source>
        <dbReference type="EMBL" id="MBB1256647.1"/>
    </source>
</evidence>
<evidence type="ECO:0000256" key="1">
    <source>
        <dbReference type="ARBA" id="ARBA00022679"/>
    </source>
</evidence>
<evidence type="ECO:0000256" key="2">
    <source>
        <dbReference type="ARBA" id="ARBA00023315"/>
    </source>
</evidence>
<sequence length="189" mass="20829">MDYVIRRVRADEWRELRALRLAALADPVADVAFGETYAAAAGSPDEVWRQRALDGAESARSATFVGDGSGRGGQLAGMMVVVLEERQASLFGVYVRREHRGRELAGLLLERAGDWAWGRTGTERLVLHVHERNERARAFYENRGFRATGRTQAHRGPAGGVVWEMAARVPSGFDGSEKPGEEAETRAVH</sequence>
<dbReference type="GO" id="GO:0016747">
    <property type="term" value="F:acyltransferase activity, transferring groups other than amino-acyl groups"/>
    <property type="evidence" value="ECO:0007669"/>
    <property type="project" value="InterPro"/>
</dbReference>
<dbReference type="Proteomes" id="UP000525686">
    <property type="component" value="Unassembled WGS sequence"/>
</dbReference>
<dbReference type="InterPro" id="IPR050680">
    <property type="entry name" value="YpeA/RimI_acetyltransf"/>
</dbReference>
<reference evidence="6 7" key="1">
    <citation type="submission" date="2020-05" db="EMBL/GenBank/DDBJ databases">
        <title>Classification of alakaliphilic streptomycetes isolated from an alkaline soil next to Lonar Crater, India and a proposal for the recognition of Streptomyces alkaliterrae sp. nov.</title>
        <authorList>
            <person name="Golinska P."/>
        </authorList>
    </citation>
    <scope>NUCLEOTIDE SEQUENCE [LARGE SCALE GENOMIC DNA]</scope>
    <source>
        <strain evidence="7">OF3</strain>
        <strain evidence="6">OF8</strain>
    </source>
</reference>
<dbReference type="SUPFAM" id="SSF55729">
    <property type="entry name" value="Acyl-CoA N-acyltransferases (Nat)"/>
    <property type="match status" value="1"/>
</dbReference>
<evidence type="ECO:0000313" key="6">
    <source>
        <dbReference type="Proteomes" id="UP000517765"/>
    </source>
</evidence>
<reference evidence="4" key="2">
    <citation type="journal article" name="Syst. Appl. Microbiol.">
        <title>Streptomyces alkaliterrae sp. nov., isolated from an alkaline soil, and emended descriptions of Streptomyces alkaliphilus, Streptomyces calidiresistens and Streptomyces durbertensis.</title>
        <authorList>
            <person name="Swiecimska M."/>
            <person name="Golinska P."/>
            <person name="Nouioui I."/>
            <person name="Wypij M."/>
            <person name="Rai M."/>
            <person name="Sangal V."/>
            <person name="Goodfellow M."/>
        </authorList>
    </citation>
    <scope>NUCLEOTIDE SEQUENCE</scope>
    <source>
        <strain evidence="4">OF3</strain>
        <strain evidence="5">OF8</strain>
    </source>
</reference>
<evidence type="ECO:0000259" key="3">
    <source>
        <dbReference type="PROSITE" id="PS51186"/>
    </source>
</evidence>
<gene>
    <name evidence="4" type="ORF">H3146_25340</name>
    <name evidence="5" type="ORF">H3147_20685</name>
</gene>